<dbReference type="EMBL" id="VAUV01000003">
    <property type="protein sequence ID" value="TLD72130.1"/>
    <property type="molecule type" value="Genomic_DNA"/>
</dbReference>
<protein>
    <submittedName>
        <fullName evidence="3">Type II secretion system protein</fullName>
    </submittedName>
</protein>
<dbReference type="AlphaFoldDB" id="A0A5R8KIP7"/>
<keyword evidence="1" id="KW-0488">Methylation</keyword>
<proteinExistence type="predicted"/>
<dbReference type="GO" id="GO:0015627">
    <property type="term" value="C:type II protein secretion system complex"/>
    <property type="evidence" value="ECO:0007669"/>
    <property type="project" value="InterPro"/>
</dbReference>
<dbReference type="InterPro" id="IPR012902">
    <property type="entry name" value="N_methyl_site"/>
</dbReference>
<evidence type="ECO:0000256" key="1">
    <source>
        <dbReference type="ARBA" id="ARBA00022481"/>
    </source>
</evidence>
<dbReference type="Pfam" id="PF07963">
    <property type="entry name" value="N_methyl"/>
    <property type="match status" value="1"/>
</dbReference>
<name>A0A5R8KIP7_9BACT</name>
<reference evidence="3 4" key="1">
    <citation type="submission" date="2019-05" db="EMBL/GenBank/DDBJ databases">
        <title>Verrucobacter flavum gen. nov., sp. nov. a new member of the family Verrucomicrobiaceae.</title>
        <authorList>
            <person name="Szuroczki S."/>
            <person name="Abbaszade G."/>
            <person name="Szabo A."/>
            <person name="Felfoldi T."/>
            <person name="Schumann P."/>
            <person name="Boka K."/>
            <person name="Keki Z."/>
            <person name="Toumi M."/>
            <person name="Toth E."/>
        </authorList>
    </citation>
    <scope>NUCLEOTIDE SEQUENCE [LARGE SCALE GENOMIC DNA]</scope>
    <source>
        <strain evidence="3 4">MG-N-17</strain>
    </source>
</reference>
<dbReference type="OrthoDB" id="191807at2"/>
<dbReference type="InterPro" id="IPR000983">
    <property type="entry name" value="Bac_GSPG_pilin"/>
</dbReference>
<evidence type="ECO:0000313" key="4">
    <source>
        <dbReference type="Proteomes" id="UP000306196"/>
    </source>
</evidence>
<evidence type="ECO:0000256" key="2">
    <source>
        <dbReference type="SAM" id="Phobius"/>
    </source>
</evidence>
<feature type="transmembrane region" description="Helical" evidence="2">
    <location>
        <begin position="20"/>
        <end position="43"/>
    </location>
</feature>
<keyword evidence="2" id="KW-0812">Transmembrane</keyword>
<dbReference type="PRINTS" id="PR00813">
    <property type="entry name" value="BCTERIALGSPG"/>
</dbReference>
<dbReference type="Proteomes" id="UP000306196">
    <property type="component" value="Unassembled WGS sequence"/>
</dbReference>
<dbReference type="PANTHER" id="PTHR30093">
    <property type="entry name" value="GENERAL SECRETION PATHWAY PROTEIN G"/>
    <property type="match status" value="1"/>
</dbReference>
<keyword evidence="2" id="KW-0472">Membrane</keyword>
<comment type="caution">
    <text evidence="3">The sequence shown here is derived from an EMBL/GenBank/DDBJ whole genome shotgun (WGS) entry which is preliminary data.</text>
</comment>
<dbReference type="SUPFAM" id="SSF54523">
    <property type="entry name" value="Pili subunits"/>
    <property type="match status" value="1"/>
</dbReference>
<dbReference type="RefSeq" id="WP_138085134.1">
    <property type="nucleotide sequence ID" value="NZ_VAUV01000003.1"/>
</dbReference>
<dbReference type="NCBIfam" id="TIGR02532">
    <property type="entry name" value="IV_pilin_GFxxxE"/>
    <property type="match status" value="1"/>
</dbReference>
<dbReference type="Gene3D" id="3.30.700.10">
    <property type="entry name" value="Glycoprotein, Type 4 Pilin"/>
    <property type="match status" value="1"/>
</dbReference>
<keyword evidence="2" id="KW-1133">Transmembrane helix</keyword>
<gene>
    <name evidence="3" type="ORF">FEM03_05240</name>
</gene>
<accession>A0A5R8KIP7</accession>
<dbReference type="GO" id="GO:0015628">
    <property type="term" value="P:protein secretion by the type II secretion system"/>
    <property type="evidence" value="ECO:0007669"/>
    <property type="project" value="InterPro"/>
</dbReference>
<keyword evidence="4" id="KW-1185">Reference proteome</keyword>
<organism evidence="3 4">
    <name type="scientific">Phragmitibacter flavus</name>
    <dbReference type="NCBI Taxonomy" id="2576071"/>
    <lineage>
        <taxon>Bacteria</taxon>
        <taxon>Pseudomonadati</taxon>
        <taxon>Verrucomicrobiota</taxon>
        <taxon>Verrucomicrobiia</taxon>
        <taxon>Verrucomicrobiales</taxon>
        <taxon>Verrucomicrobiaceae</taxon>
        <taxon>Phragmitibacter</taxon>
    </lineage>
</organism>
<evidence type="ECO:0000313" key="3">
    <source>
        <dbReference type="EMBL" id="TLD72130.1"/>
    </source>
</evidence>
<dbReference type="InterPro" id="IPR045584">
    <property type="entry name" value="Pilin-like"/>
</dbReference>
<sequence>MNTNKFHGQRAARARAFTLIELLVVMAIIAILATLTLGAFTYAQQAAARNRTTGAMAAIRAALEQYKEKFGEYPEPMNEGTAVSGAKTGGAKMLYQAITGDGTDAIKLTSGGTPSDGEVDEEEIRNAINASLPPAMIFPPRSAMSGAVEIYLVDGFGRPFQYEKAATTGTATTINPTYDLWSFGNLEGDAPGTVSLEQKSDVAVTGPWIKNW</sequence>